<gene>
    <name evidence="1" type="ORF">LACBIDRAFT_311773</name>
</gene>
<keyword evidence="2" id="KW-1185">Reference proteome</keyword>
<accession>B0CY92</accession>
<dbReference type="InParanoid" id="B0CY92"/>
<evidence type="ECO:0000313" key="1">
    <source>
        <dbReference type="EMBL" id="EDR12402.1"/>
    </source>
</evidence>
<dbReference type="AlphaFoldDB" id="B0CY92"/>
<dbReference type="EMBL" id="DS547094">
    <property type="protein sequence ID" value="EDR12402.1"/>
    <property type="molecule type" value="Genomic_DNA"/>
</dbReference>
<dbReference type="OrthoDB" id="410044at2759"/>
<protein>
    <submittedName>
        <fullName evidence="1">Glu-rich pro-rich WW domain-containing protein</fullName>
    </submittedName>
</protein>
<dbReference type="RefSeq" id="XP_001876666.1">
    <property type="nucleotide sequence ID" value="XM_001876631.1"/>
</dbReference>
<evidence type="ECO:0000313" key="2">
    <source>
        <dbReference type="Proteomes" id="UP000001194"/>
    </source>
</evidence>
<dbReference type="Proteomes" id="UP000001194">
    <property type="component" value="Unassembled WGS sequence"/>
</dbReference>
<dbReference type="HOGENOM" id="CLU_1415389_0_0_1"/>
<dbReference type="KEGG" id="lbc:LACBIDRAFT_311773"/>
<dbReference type="Gene3D" id="1.10.10.440">
    <property type="entry name" value="FF domain"/>
    <property type="match status" value="1"/>
</dbReference>
<dbReference type="InterPro" id="IPR036517">
    <property type="entry name" value="FF_domain_sf"/>
</dbReference>
<dbReference type="STRING" id="486041.B0CY92"/>
<name>B0CY92_LACBS</name>
<proteinExistence type="predicted"/>
<sequence>MTWEGALPQLRTDPRFTNSPLSLNQQIHLFHSHISRIRSKYLDSLRDLLESHAPSLATSFSELPLQTLLSSLPAVKLGYDIKHLEQEFSRWQRERTQISRRAFDEMLSENSFVEFWGRLSKIGGDGVEGSVKIENEDIGEGEGDSGASKVDMKSLAKNIDIREMEKVLKNDKRFIMFDHLPKEREQWLRVRR</sequence>
<organism evidence="2">
    <name type="scientific">Laccaria bicolor (strain S238N-H82 / ATCC MYA-4686)</name>
    <name type="common">Bicoloured deceiver</name>
    <name type="synonym">Laccaria laccata var. bicolor</name>
    <dbReference type="NCBI Taxonomy" id="486041"/>
    <lineage>
        <taxon>Eukaryota</taxon>
        <taxon>Fungi</taxon>
        <taxon>Dikarya</taxon>
        <taxon>Basidiomycota</taxon>
        <taxon>Agaricomycotina</taxon>
        <taxon>Agaricomycetes</taxon>
        <taxon>Agaricomycetidae</taxon>
        <taxon>Agaricales</taxon>
        <taxon>Agaricineae</taxon>
        <taxon>Hydnangiaceae</taxon>
        <taxon>Laccaria</taxon>
    </lineage>
</organism>
<dbReference type="GeneID" id="6072438"/>
<reference evidence="1 2" key="1">
    <citation type="journal article" date="2008" name="Nature">
        <title>The genome of Laccaria bicolor provides insights into mycorrhizal symbiosis.</title>
        <authorList>
            <person name="Martin F."/>
            <person name="Aerts A."/>
            <person name="Ahren D."/>
            <person name="Brun A."/>
            <person name="Danchin E.G.J."/>
            <person name="Duchaussoy F."/>
            <person name="Gibon J."/>
            <person name="Kohler A."/>
            <person name="Lindquist E."/>
            <person name="Pereda V."/>
            <person name="Salamov A."/>
            <person name="Shapiro H.J."/>
            <person name="Wuyts J."/>
            <person name="Blaudez D."/>
            <person name="Buee M."/>
            <person name="Brokstein P."/>
            <person name="Canbaeck B."/>
            <person name="Cohen D."/>
            <person name="Courty P.E."/>
            <person name="Coutinho P.M."/>
            <person name="Delaruelle C."/>
            <person name="Detter J.C."/>
            <person name="Deveau A."/>
            <person name="DiFazio S."/>
            <person name="Duplessis S."/>
            <person name="Fraissinet-Tachet L."/>
            <person name="Lucic E."/>
            <person name="Frey-Klett P."/>
            <person name="Fourrey C."/>
            <person name="Feussner I."/>
            <person name="Gay G."/>
            <person name="Grimwood J."/>
            <person name="Hoegger P.J."/>
            <person name="Jain P."/>
            <person name="Kilaru S."/>
            <person name="Labbe J."/>
            <person name="Lin Y.C."/>
            <person name="Legue V."/>
            <person name="Le Tacon F."/>
            <person name="Marmeisse R."/>
            <person name="Melayah D."/>
            <person name="Montanini B."/>
            <person name="Muratet M."/>
            <person name="Nehls U."/>
            <person name="Niculita-Hirzel H."/>
            <person name="Oudot-Le Secq M.P."/>
            <person name="Peter M."/>
            <person name="Quesneville H."/>
            <person name="Rajashekar B."/>
            <person name="Reich M."/>
            <person name="Rouhier N."/>
            <person name="Schmutz J."/>
            <person name="Yin T."/>
            <person name="Chalot M."/>
            <person name="Henrissat B."/>
            <person name="Kuees U."/>
            <person name="Lucas S."/>
            <person name="Van de Peer Y."/>
            <person name="Podila G.K."/>
            <person name="Polle A."/>
            <person name="Pukkila P.J."/>
            <person name="Richardson P.M."/>
            <person name="Rouze P."/>
            <person name="Sanders I.R."/>
            <person name="Stajich J.E."/>
            <person name="Tunlid A."/>
            <person name="Tuskan G."/>
            <person name="Grigoriev I.V."/>
        </authorList>
    </citation>
    <scope>NUCLEOTIDE SEQUENCE [LARGE SCALE GENOMIC DNA]</scope>
    <source>
        <strain evidence="2">S238N-H82 / ATCC MYA-4686</strain>
    </source>
</reference>